<evidence type="ECO:0000313" key="3">
    <source>
        <dbReference type="EMBL" id="KAI1507077.1"/>
    </source>
</evidence>
<evidence type="ECO:0008006" key="5">
    <source>
        <dbReference type="Google" id="ProtNLM"/>
    </source>
</evidence>
<dbReference type="AlphaFoldDB" id="A0A922N0C7"/>
<organism evidence="3 4">
    <name type="scientific">Pyrenophora tritici-repentis</name>
    <dbReference type="NCBI Taxonomy" id="45151"/>
    <lineage>
        <taxon>Eukaryota</taxon>
        <taxon>Fungi</taxon>
        <taxon>Dikarya</taxon>
        <taxon>Ascomycota</taxon>
        <taxon>Pezizomycotina</taxon>
        <taxon>Dothideomycetes</taxon>
        <taxon>Pleosporomycetidae</taxon>
        <taxon>Pleosporales</taxon>
        <taxon>Pleosporineae</taxon>
        <taxon>Pleosporaceae</taxon>
        <taxon>Pyrenophora</taxon>
    </lineage>
</organism>
<evidence type="ECO:0000313" key="4">
    <source>
        <dbReference type="Proteomes" id="UP000249757"/>
    </source>
</evidence>
<feature type="compositionally biased region" description="Low complexity" evidence="2">
    <location>
        <begin position="490"/>
        <end position="512"/>
    </location>
</feature>
<feature type="compositionally biased region" description="Low complexity" evidence="2">
    <location>
        <begin position="521"/>
        <end position="533"/>
    </location>
</feature>
<feature type="compositionally biased region" description="Polar residues" evidence="2">
    <location>
        <begin position="15"/>
        <end position="24"/>
    </location>
</feature>
<keyword evidence="4" id="KW-1185">Reference proteome</keyword>
<dbReference type="Proteomes" id="UP000249757">
    <property type="component" value="Unassembled WGS sequence"/>
</dbReference>
<feature type="region of interest" description="Disordered" evidence="2">
    <location>
        <begin position="490"/>
        <end position="533"/>
    </location>
</feature>
<reference evidence="4" key="1">
    <citation type="journal article" date="2022" name="Microb. Genom.">
        <title>A global pangenome for the wheat fungal pathogen Pyrenophora tritici-repentis and prediction of effector protein structural homology.</title>
        <authorList>
            <person name="Moolhuijzen P.M."/>
            <person name="See P.T."/>
            <person name="Shi G."/>
            <person name="Powell H.R."/>
            <person name="Cockram J."/>
            <person name="Jorgensen L.N."/>
            <person name="Benslimane H."/>
            <person name="Strelkov S.E."/>
            <person name="Turner J."/>
            <person name="Liu Z."/>
            <person name="Moffat C.S."/>
        </authorList>
    </citation>
    <scope>NUCLEOTIDE SEQUENCE [LARGE SCALE GENOMIC DNA]</scope>
</reference>
<comment type="caution">
    <text evidence="3">The sequence shown here is derived from an EMBL/GenBank/DDBJ whole genome shotgun (WGS) entry which is preliminary data.</text>
</comment>
<evidence type="ECO:0000256" key="2">
    <source>
        <dbReference type="SAM" id="MobiDB-lite"/>
    </source>
</evidence>
<feature type="coiled-coil region" evidence="1">
    <location>
        <begin position="154"/>
        <end position="192"/>
    </location>
</feature>
<feature type="compositionally biased region" description="Basic and acidic residues" evidence="2">
    <location>
        <begin position="1"/>
        <end position="13"/>
    </location>
</feature>
<feature type="region of interest" description="Disordered" evidence="2">
    <location>
        <begin position="1"/>
        <end position="91"/>
    </location>
</feature>
<sequence length="611" mass="67162">MARLNETSKDAHDQGAQNDTQTIPAESHLEYGDFESDDDLTEAEKATIRQKLATRKRQVTFGRGDGQGNSEDEGNDVNAAERRRQSCRQSLKKAVKPVDKTSIELGYDDDTDDMYLRFYGIHDNDEREILADMRNVDDFTACIAEHAESVFGHLADLLSQIAEQAEQLDQAHNEARVQQEAADARVERAQTQARAAAADELAQVTQKCNRMITTKNSYASRLAVLEDELAASRESNVKLYSQISDLYNERSVLQQHAGVPTNGNLYDTRPAQFQSSPPPMTANPFIGIGTHDLMLPPPMAHHQKNRPLARSAVSDNLTATGAKLKDIDIFRGDSTDKEDYKYWRRSARNFLNKTTIHTTVQDQLDYLIDHLRGPAAAQVEYRAAPGARNAYVTAEEVFTELDRIFDTVDKVTEASAALHDSGSRGLKQRDNESFNTWVARFTSTVAPLNLGDNEMIQHAIRLMKFGRNAGLQFRHGDTWEAFAQNCRTQQQLSRLTQSSGNNGTRTGRNTSNAGGGGNGNGNSNSSGSTTRNNYGRTRAQLNALSKQGECFKCGGTANVSGKKHRPTDADVPAACKSGSIVPASRVPALKATFTNAALQATVVDATDESEN</sequence>
<name>A0A922N0C7_9PLEO</name>
<protein>
    <recommendedName>
        <fullName evidence="5">KfrA-N domain containing protein</fullName>
    </recommendedName>
</protein>
<evidence type="ECO:0000256" key="1">
    <source>
        <dbReference type="SAM" id="Coils"/>
    </source>
</evidence>
<keyword evidence="1" id="KW-0175">Coiled coil</keyword>
<accession>A0A922N0C7</accession>
<proteinExistence type="predicted"/>
<feature type="compositionally biased region" description="Acidic residues" evidence="2">
    <location>
        <begin position="32"/>
        <end position="41"/>
    </location>
</feature>
<gene>
    <name evidence="3" type="ORF">Ptr86124_013992</name>
</gene>
<dbReference type="EMBL" id="NRDI02000063">
    <property type="protein sequence ID" value="KAI1507077.1"/>
    <property type="molecule type" value="Genomic_DNA"/>
</dbReference>